<dbReference type="AlphaFoldDB" id="A0A084WRV9"/>
<dbReference type="EMBL" id="KE525408">
    <property type="protein sequence ID" value="KFB52953.1"/>
    <property type="molecule type" value="Genomic_DNA"/>
</dbReference>
<evidence type="ECO:0000313" key="2">
    <source>
        <dbReference type="EMBL" id="KFB52953.1"/>
    </source>
</evidence>
<evidence type="ECO:0000313" key="3">
    <source>
        <dbReference type="EnsemblMetazoa" id="ASIC021233-PA"/>
    </source>
</evidence>
<dbReference type="Proteomes" id="UP000030765">
    <property type="component" value="Unassembled WGS sequence"/>
</dbReference>
<proteinExistence type="predicted"/>
<reference evidence="2 4" key="1">
    <citation type="journal article" date="2014" name="BMC Genomics">
        <title>Genome sequence of Anopheles sinensis provides insight into genetics basis of mosquito competence for malaria parasites.</title>
        <authorList>
            <person name="Zhou D."/>
            <person name="Zhang D."/>
            <person name="Ding G."/>
            <person name="Shi L."/>
            <person name="Hou Q."/>
            <person name="Ye Y."/>
            <person name="Xu Y."/>
            <person name="Zhou H."/>
            <person name="Xiong C."/>
            <person name="Li S."/>
            <person name="Yu J."/>
            <person name="Hong S."/>
            <person name="Yu X."/>
            <person name="Zou P."/>
            <person name="Chen C."/>
            <person name="Chang X."/>
            <person name="Wang W."/>
            <person name="Lv Y."/>
            <person name="Sun Y."/>
            <person name="Ma L."/>
            <person name="Shen B."/>
            <person name="Zhu C."/>
        </authorList>
    </citation>
    <scope>NUCLEOTIDE SEQUENCE [LARGE SCALE GENOMIC DNA]</scope>
</reference>
<dbReference type="VEuPathDB" id="VectorBase:ASIC021233"/>
<reference evidence="3" key="2">
    <citation type="submission" date="2020-05" db="UniProtKB">
        <authorList>
            <consortium name="EnsemblMetazoa"/>
        </authorList>
    </citation>
    <scope>IDENTIFICATION</scope>
</reference>
<dbReference type="EnsemblMetazoa" id="ASIC021233-RA">
    <property type="protein sequence ID" value="ASIC021233-PA"/>
    <property type="gene ID" value="ASIC021233"/>
</dbReference>
<organism evidence="2">
    <name type="scientific">Anopheles sinensis</name>
    <name type="common">Mosquito</name>
    <dbReference type="NCBI Taxonomy" id="74873"/>
    <lineage>
        <taxon>Eukaryota</taxon>
        <taxon>Metazoa</taxon>
        <taxon>Ecdysozoa</taxon>
        <taxon>Arthropoda</taxon>
        <taxon>Hexapoda</taxon>
        <taxon>Insecta</taxon>
        <taxon>Pterygota</taxon>
        <taxon>Neoptera</taxon>
        <taxon>Endopterygota</taxon>
        <taxon>Diptera</taxon>
        <taxon>Nematocera</taxon>
        <taxon>Culicoidea</taxon>
        <taxon>Culicidae</taxon>
        <taxon>Anophelinae</taxon>
        <taxon>Anopheles</taxon>
    </lineage>
</organism>
<feature type="region of interest" description="Disordered" evidence="1">
    <location>
        <begin position="93"/>
        <end position="113"/>
    </location>
</feature>
<name>A0A084WRV9_ANOSI</name>
<evidence type="ECO:0000313" key="4">
    <source>
        <dbReference type="Proteomes" id="UP000030765"/>
    </source>
</evidence>
<evidence type="ECO:0000256" key="1">
    <source>
        <dbReference type="SAM" id="MobiDB-lite"/>
    </source>
</evidence>
<sequence>MFSKAWPASHHASLLIQFMNSTFVRRQELRERGHEGVKRKDLNLRSANRQIYATGRCWTLNVRSEIHNVCRDPARGSRMRTFSVQFPGGWQEVEKEKGREKDALKRGSGTNERRKWLI</sequence>
<protein>
    <submittedName>
        <fullName evidence="2 3">Putative calcium-binding protein</fullName>
    </submittedName>
</protein>
<keyword evidence="4" id="KW-1185">Reference proteome</keyword>
<accession>A0A084WRV9</accession>
<dbReference type="EMBL" id="ATLV01026233">
    <property type="status" value="NOT_ANNOTATED_CDS"/>
    <property type="molecule type" value="Genomic_DNA"/>
</dbReference>
<gene>
    <name evidence="2" type="ORF">ZHAS_00021233</name>
</gene>